<reference evidence="1 2" key="1">
    <citation type="submission" date="2019-08" db="EMBL/GenBank/DDBJ databases">
        <authorList>
            <person name="Khan S.A."/>
            <person name="Jeon C.O."/>
            <person name="Jeong S.E."/>
        </authorList>
    </citation>
    <scope>NUCLEOTIDE SEQUENCE [LARGE SCALE GENOMIC DNA]</scope>
    <source>
        <strain evidence="2">IMCC1728</strain>
    </source>
</reference>
<name>A0A5C6U5U8_9BURK</name>
<evidence type="ECO:0000313" key="1">
    <source>
        <dbReference type="EMBL" id="TXC67256.1"/>
    </source>
</evidence>
<dbReference type="InterPro" id="IPR011978">
    <property type="entry name" value="YgfB-like"/>
</dbReference>
<dbReference type="Pfam" id="PF03695">
    <property type="entry name" value="UPF0149"/>
    <property type="match status" value="1"/>
</dbReference>
<dbReference type="AlphaFoldDB" id="A0A5C6U5U8"/>
<dbReference type="Gene3D" id="3.10.450.50">
    <property type="match status" value="1"/>
</dbReference>
<dbReference type="InterPro" id="IPR036255">
    <property type="entry name" value="YgfB-like_sf"/>
</dbReference>
<dbReference type="PANTHER" id="PTHR33747:SF1">
    <property type="entry name" value="ADENYLATE CYCLASE-ASSOCIATED CAP C-TERMINAL DOMAIN-CONTAINING PROTEIN"/>
    <property type="match status" value="1"/>
</dbReference>
<dbReference type="NCBIfam" id="TIGR02292">
    <property type="entry name" value="ygfB_yecA"/>
    <property type="match status" value="1"/>
</dbReference>
<accession>A0A5C6U5U8</accession>
<dbReference type="EMBL" id="VOPW01000001">
    <property type="protein sequence ID" value="TXC67256.1"/>
    <property type="molecule type" value="Genomic_DNA"/>
</dbReference>
<dbReference type="SUPFAM" id="SSF103642">
    <property type="entry name" value="Sec-C motif"/>
    <property type="match status" value="1"/>
</dbReference>
<gene>
    <name evidence="1" type="ORF">FSC37_20805</name>
</gene>
<sequence length="240" mass="26938">MTADLTDAEFEELDELLTKTPEPFEPLDAVMLDGFLCGVIVQPVLLETEAWLPHVFDFDGQPLPDDADPAWRERVTALILRRHAALNRAIAEDGWFDPLILELDDFNPPRTDDPAASLNPVSQALFPWVAGFQHAMESFPDLLELPDPAIDVALARLYRHLPAQTDEEREVVATLDKEHPLANLDEAIEDLIVIVADLEDLTRDRRYKVETVKRDAPKVGRNDPCPCGSGKKFKQCHGKT</sequence>
<dbReference type="Pfam" id="PF02810">
    <property type="entry name" value="SEC-C"/>
    <property type="match status" value="1"/>
</dbReference>
<proteinExistence type="predicted"/>
<organism evidence="1 2">
    <name type="scientific">Piscinibacter aquaticus</name>
    <dbReference type="NCBI Taxonomy" id="392597"/>
    <lineage>
        <taxon>Bacteria</taxon>
        <taxon>Pseudomonadati</taxon>
        <taxon>Pseudomonadota</taxon>
        <taxon>Betaproteobacteria</taxon>
        <taxon>Burkholderiales</taxon>
        <taxon>Sphaerotilaceae</taxon>
        <taxon>Piscinibacter</taxon>
    </lineage>
</organism>
<dbReference type="SUPFAM" id="SSF101327">
    <property type="entry name" value="YgfB-like"/>
    <property type="match status" value="1"/>
</dbReference>
<dbReference type="Proteomes" id="UP000321832">
    <property type="component" value="Unassembled WGS sequence"/>
</dbReference>
<dbReference type="PANTHER" id="PTHR33747">
    <property type="entry name" value="UPF0225 PROTEIN SCO1677"/>
    <property type="match status" value="1"/>
</dbReference>
<comment type="caution">
    <text evidence="1">The sequence shown here is derived from an EMBL/GenBank/DDBJ whole genome shotgun (WGS) entry which is preliminary data.</text>
</comment>
<keyword evidence="2" id="KW-1185">Reference proteome</keyword>
<dbReference type="InterPro" id="IPR004027">
    <property type="entry name" value="SEC_C_motif"/>
</dbReference>
<evidence type="ECO:0000313" key="2">
    <source>
        <dbReference type="Proteomes" id="UP000321832"/>
    </source>
</evidence>
<protein>
    <submittedName>
        <fullName evidence="1">UPF0149 family protein</fullName>
    </submittedName>
</protein>